<gene>
    <name evidence="1" type="ORF">EKO27_g8888</name>
</gene>
<proteinExistence type="predicted"/>
<dbReference type="AlphaFoldDB" id="A0A439CVK9"/>
<evidence type="ECO:0000313" key="2">
    <source>
        <dbReference type="Proteomes" id="UP000286045"/>
    </source>
</evidence>
<dbReference type="Proteomes" id="UP000286045">
    <property type="component" value="Unassembled WGS sequence"/>
</dbReference>
<comment type="caution">
    <text evidence="1">The sequence shown here is derived from an EMBL/GenBank/DDBJ whole genome shotgun (WGS) entry which is preliminary data.</text>
</comment>
<reference evidence="1 2" key="1">
    <citation type="submission" date="2018-12" db="EMBL/GenBank/DDBJ databases">
        <title>Draft genome sequence of Xylaria grammica IHI A82.</title>
        <authorList>
            <person name="Buettner E."/>
            <person name="Kellner H."/>
        </authorList>
    </citation>
    <scope>NUCLEOTIDE SEQUENCE [LARGE SCALE GENOMIC DNA]</scope>
    <source>
        <strain evidence="1 2">IHI A82</strain>
    </source>
</reference>
<protein>
    <submittedName>
        <fullName evidence="1">Uncharacterized protein</fullName>
    </submittedName>
</protein>
<keyword evidence="2" id="KW-1185">Reference proteome</keyword>
<dbReference type="EMBL" id="RYZI01000357">
    <property type="protein sequence ID" value="RWA06209.1"/>
    <property type="molecule type" value="Genomic_DNA"/>
</dbReference>
<name>A0A439CVK9_9PEZI</name>
<organism evidence="1 2">
    <name type="scientific">Xylaria grammica</name>
    <dbReference type="NCBI Taxonomy" id="363999"/>
    <lineage>
        <taxon>Eukaryota</taxon>
        <taxon>Fungi</taxon>
        <taxon>Dikarya</taxon>
        <taxon>Ascomycota</taxon>
        <taxon>Pezizomycotina</taxon>
        <taxon>Sordariomycetes</taxon>
        <taxon>Xylariomycetidae</taxon>
        <taxon>Xylariales</taxon>
        <taxon>Xylariaceae</taxon>
        <taxon>Xylaria</taxon>
    </lineage>
</organism>
<sequence>MPVLEMVAEGNVSQPYELFRGAYDRRVRKRESSSDGATTLLGMGYETLRELEFFHIKGGPTEPEHRKKDEHVMKELEVKEKSKRMRSCPARFEWIRRASYMTNEELGF</sequence>
<accession>A0A439CVK9</accession>
<evidence type="ECO:0000313" key="1">
    <source>
        <dbReference type="EMBL" id="RWA06209.1"/>
    </source>
</evidence>